<dbReference type="PANTHER" id="PTHR39569:SF1">
    <property type="entry name" value="INORGANIC TRIPHOSPHATASE"/>
    <property type="match status" value="1"/>
</dbReference>
<dbReference type="EMBL" id="BMPZ01000001">
    <property type="protein sequence ID" value="GGI70921.1"/>
    <property type="molecule type" value="Genomic_DNA"/>
</dbReference>
<reference evidence="2" key="1">
    <citation type="journal article" date="2014" name="Int. J. Syst. Evol. Microbiol.">
        <title>Complete genome sequence of Corynebacterium casei LMG S-19264T (=DSM 44701T), isolated from a smear-ripened cheese.</title>
        <authorList>
            <consortium name="US DOE Joint Genome Institute (JGI-PGF)"/>
            <person name="Walter F."/>
            <person name="Albersmeier A."/>
            <person name="Kalinowski J."/>
            <person name="Ruckert C."/>
        </authorList>
    </citation>
    <scope>NUCLEOTIDE SEQUENCE</scope>
    <source>
        <strain evidence="2">JCM 30804</strain>
    </source>
</reference>
<organism evidence="2 3">
    <name type="scientific">Shewanella gelidii</name>
    <dbReference type="NCBI Taxonomy" id="1642821"/>
    <lineage>
        <taxon>Bacteria</taxon>
        <taxon>Pseudomonadati</taxon>
        <taxon>Pseudomonadota</taxon>
        <taxon>Gammaproteobacteria</taxon>
        <taxon>Alteromonadales</taxon>
        <taxon>Shewanellaceae</taxon>
        <taxon>Shewanella</taxon>
    </lineage>
</organism>
<dbReference type="InterPro" id="IPR023577">
    <property type="entry name" value="CYTH_domain"/>
</dbReference>
<dbReference type="Pfam" id="PF01928">
    <property type="entry name" value="CYTH"/>
    <property type="match status" value="1"/>
</dbReference>
<feature type="domain" description="CYTH" evidence="1">
    <location>
        <begin position="2"/>
        <end position="203"/>
    </location>
</feature>
<comment type="caution">
    <text evidence="2">The sequence shown here is derived from an EMBL/GenBank/DDBJ whole genome shotgun (WGS) entry which is preliminary data.</text>
</comment>
<reference evidence="2" key="2">
    <citation type="submission" date="2020-09" db="EMBL/GenBank/DDBJ databases">
        <authorList>
            <person name="Sun Q."/>
            <person name="Ohkuma M."/>
        </authorList>
    </citation>
    <scope>NUCLEOTIDE SEQUENCE</scope>
    <source>
        <strain evidence="2">JCM 30804</strain>
    </source>
</reference>
<gene>
    <name evidence="2" type="primary">ygiF</name>
    <name evidence="2" type="ORF">GCM10009332_05310</name>
</gene>
<dbReference type="InterPro" id="IPR039013">
    <property type="entry name" value="YgiF"/>
</dbReference>
<evidence type="ECO:0000259" key="1">
    <source>
        <dbReference type="PROSITE" id="PS51707"/>
    </source>
</evidence>
<dbReference type="Gene3D" id="2.40.320.10">
    <property type="entry name" value="Hypothetical Protein Pfu-838710-001"/>
    <property type="match status" value="1"/>
</dbReference>
<keyword evidence="3" id="KW-1185">Reference proteome</keyword>
<dbReference type="PANTHER" id="PTHR39569">
    <property type="entry name" value="INORGANIC TRIPHOSPHATASE"/>
    <property type="match status" value="1"/>
</dbReference>
<dbReference type="PROSITE" id="PS51707">
    <property type="entry name" value="CYTH"/>
    <property type="match status" value="1"/>
</dbReference>
<dbReference type="InterPro" id="IPR033469">
    <property type="entry name" value="CYTH-like_dom_sf"/>
</dbReference>
<dbReference type="SUPFAM" id="SSF55154">
    <property type="entry name" value="CYTH-like phosphatases"/>
    <property type="match status" value="1"/>
</dbReference>
<accession>A0A917N6G1</accession>
<dbReference type="GO" id="GO:0050355">
    <property type="term" value="F:inorganic triphosphate phosphatase activity"/>
    <property type="evidence" value="ECO:0007669"/>
    <property type="project" value="InterPro"/>
</dbReference>
<dbReference type="CDD" id="cd07756">
    <property type="entry name" value="CYTH-like_Pase_CHAD"/>
    <property type="match status" value="1"/>
</dbReference>
<proteinExistence type="predicted"/>
<dbReference type="SMART" id="SM01118">
    <property type="entry name" value="CYTH"/>
    <property type="match status" value="1"/>
</dbReference>
<name>A0A917N6G1_9GAMM</name>
<dbReference type="GO" id="GO:0046872">
    <property type="term" value="F:metal ion binding"/>
    <property type="evidence" value="ECO:0007669"/>
    <property type="project" value="TreeGrafter"/>
</dbReference>
<sequence>MDTEIELKLFLQHKYKNELIEYLDKLPKSEPKPTLQLGNCYFDTPQLQLRRWKMGLRVRSQEQHRQQTIKTAGSVVGGIHARPEYNVDIQSDTPILNLFPEDLWPQEANLADIQSEIVPLFDTDFERRLWHVYCDESLVEIAFDIGYISAGGKTEPICELEFELLAGEAQALVKLAASVASAVPVRLGKASKAQRGYRLAAQSSPLGLEALEFIALPPSLSLNDTLVTLLETGIERWQLIEDMICNSTSMPAESAELWYRLRACVRLLKLTLEQYQMETSELDASFALIESHLVFIEKTQSLAQIVLQRKSLMGKLPQAKVLQQQAKIHLHDLKLAEQLQKLWDLPEYGQLQLALVELMMAAQKGSVLLDKKESLRSFSDRLQEASWQKIVKIMPSKASLSSLDYQQFAQALDESILVGFAYGQLYSTKERDFFRRPWQDLVLGIRTLASYQQLEVLGKESGIDIEQWLEDKSHSLLVAMEHSRRSALATEPYWR</sequence>
<dbReference type="RefSeq" id="WP_188917543.1">
    <property type="nucleotide sequence ID" value="NZ_BMPZ01000001.1"/>
</dbReference>
<evidence type="ECO:0000313" key="3">
    <source>
        <dbReference type="Proteomes" id="UP000613743"/>
    </source>
</evidence>
<dbReference type="AlphaFoldDB" id="A0A917N6G1"/>
<protein>
    <submittedName>
        <fullName evidence="2">Adenylate cyclase</fullName>
    </submittedName>
</protein>
<evidence type="ECO:0000313" key="2">
    <source>
        <dbReference type="EMBL" id="GGI70921.1"/>
    </source>
</evidence>
<dbReference type="Proteomes" id="UP000613743">
    <property type="component" value="Unassembled WGS sequence"/>
</dbReference>